<evidence type="ECO:0000313" key="2">
    <source>
        <dbReference type="Proteomes" id="UP001501576"/>
    </source>
</evidence>
<protein>
    <submittedName>
        <fullName evidence="1">Uncharacterized protein</fullName>
    </submittedName>
</protein>
<dbReference type="Proteomes" id="UP001501576">
    <property type="component" value="Unassembled WGS sequence"/>
</dbReference>
<proteinExistence type="predicted"/>
<comment type="caution">
    <text evidence="1">The sequence shown here is derived from an EMBL/GenBank/DDBJ whole genome shotgun (WGS) entry which is preliminary data.</text>
</comment>
<evidence type="ECO:0000313" key="1">
    <source>
        <dbReference type="EMBL" id="GAA0573672.1"/>
    </source>
</evidence>
<dbReference type="EMBL" id="BAAABZ010000090">
    <property type="protein sequence ID" value="GAA0573672.1"/>
    <property type="molecule type" value="Genomic_DNA"/>
</dbReference>
<sequence>MSIQHPVHQDEPWEERSAFHWTDRAYSLLEQGLLNADVQVVDGVLSTRVQGICPRCNGVLDDRQVHTAVTDLMVGVHRSTAVPGISGPAVVTIDVTCGCGMAHGAAPEGRTGCGVSFRVELEANTGDGDS</sequence>
<organism evidence="1 2">
    <name type="scientific">Streptomyces mordarskii</name>
    <dbReference type="NCBI Taxonomy" id="1226758"/>
    <lineage>
        <taxon>Bacteria</taxon>
        <taxon>Bacillati</taxon>
        <taxon>Actinomycetota</taxon>
        <taxon>Actinomycetes</taxon>
        <taxon>Kitasatosporales</taxon>
        <taxon>Streptomycetaceae</taxon>
        <taxon>Streptomyces</taxon>
    </lineage>
</organism>
<reference evidence="1 2" key="1">
    <citation type="journal article" date="2019" name="Int. J. Syst. Evol. Microbiol.">
        <title>The Global Catalogue of Microorganisms (GCM) 10K type strain sequencing project: providing services to taxonomists for standard genome sequencing and annotation.</title>
        <authorList>
            <consortium name="The Broad Institute Genomics Platform"/>
            <consortium name="The Broad Institute Genome Sequencing Center for Infectious Disease"/>
            <person name="Wu L."/>
            <person name="Ma J."/>
        </authorList>
    </citation>
    <scope>NUCLEOTIDE SEQUENCE [LARGE SCALE GENOMIC DNA]</scope>
    <source>
        <strain evidence="1 2">JCM 5052</strain>
    </source>
</reference>
<keyword evidence="2" id="KW-1185">Reference proteome</keyword>
<accession>A0ABN1ESW2</accession>
<gene>
    <name evidence="1" type="ORF">GCM10010390_91080</name>
</gene>
<name>A0ABN1ESW2_9ACTN</name>